<dbReference type="InterPro" id="IPR000914">
    <property type="entry name" value="SBP_5_dom"/>
</dbReference>
<evidence type="ECO:0000256" key="2">
    <source>
        <dbReference type="ARBA" id="ARBA00022448"/>
    </source>
</evidence>
<dbReference type="Pfam" id="PF00496">
    <property type="entry name" value="SBP_bac_5"/>
    <property type="match status" value="1"/>
</dbReference>
<reference evidence="6" key="1">
    <citation type="submission" date="2020-02" db="EMBL/GenBank/DDBJ databases">
        <authorList>
            <person name="Meier V. D."/>
        </authorList>
    </citation>
    <scope>NUCLEOTIDE SEQUENCE</scope>
    <source>
        <strain evidence="6">AVDCRST_MAG57</strain>
    </source>
</reference>
<evidence type="ECO:0000256" key="4">
    <source>
        <dbReference type="SAM" id="MobiDB-lite"/>
    </source>
</evidence>
<accession>A0A6J4JF83</accession>
<dbReference type="GO" id="GO:0015833">
    <property type="term" value="P:peptide transport"/>
    <property type="evidence" value="ECO:0007669"/>
    <property type="project" value="TreeGrafter"/>
</dbReference>
<evidence type="ECO:0000256" key="3">
    <source>
        <dbReference type="ARBA" id="ARBA00022729"/>
    </source>
</evidence>
<dbReference type="SUPFAM" id="SSF53850">
    <property type="entry name" value="Periplasmic binding protein-like II"/>
    <property type="match status" value="1"/>
</dbReference>
<name>A0A6J4JF83_9ACTN</name>
<evidence type="ECO:0000259" key="5">
    <source>
        <dbReference type="Pfam" id="PF00496"/>
    </source>
</evidence>
<dbReference type="GO" id="GO:1904680">
    <property type="term" value="F:peptide transmembrane transporter activity"/>
    <property type="evidence" value="ECO:0007669"/>
    <property type="project" value="TreeGrafter"/>
</dbReference>
<keyword evidence="3" id="KW-0732">Signal</keyword>
<gene>
    <name evidence="6" type="ORF">AVDCRST_MAG57-3649</name>
</gene>
<keyword evidence="2" id="KW-0813">Transport</keyword>
<evidence type="ECO:0000256" key="1">
    <source>
        <dbReference type="ARBA" id="ARBA00005695"/>
    </source>
</evidence>
<organism evidence="6">
    <name type="scientific">uncultured Blastococcus sp</name>
    <dbReference type="NCBI Taxonomy" id="217144"/>
    <lineage>
        <taxon>Bacteria</taxon>
        <taxon>Bacillati</taxon>
        <taxon>Actinomycetota</taxon>
        <taxon>Actinomycetes</taxon>
        <taxon>Geodermatophilales</taxon>
        <taxon>Geodermatophilaceae</taxon>
        <taxon>Blastococcus</taxon>
        <taxon>environmental samples</taxon>
    </lineage>
</organism>
<proteinExistence type="inferred from homology"/>
<comment type="similarity">
    <text evidence="1">Belongs to the bacterial solute-binding protein 5 family.</text>
</comment>
<feature type="compositionally biased region" description="Low complexity" evidence="4">
    <location>
        <begin position="356"/>
        <end position="369"/>
    </location>
</feature>
<dbReference type="Gene3D" id="3.10.105.10">
    <property type="entry name" value="Dipeptide-binding Protein, Domain 3"/>
    <property type="match status" value="1"/>
</dbReference>
<feature type="region of interest" description="Disordered" evidence="4">
    <location>
        <begin position="354"/>
        <end position="374"/>
    </location>
</feature>
<dbReference type="PANTHER" id="PTHR30290:SF9">
    <property type="entry name" value="OLIGOPEPTIDE-BINDING PROTEIN APPA"/>
    <property type="match status" value="1"/>
</dbReference>
<sequence>MPLVGFDEPTPSALFWPTKIRRLTPGSLSATVSGRRGPTMRLIRTAVGACVATTVLAACGGGGDSAGDGEVVEGGTFTLAMDSDPGNLDPQASASSNLFQLSHFAYDSLINMDAEGEIVSGLASDWKVDGETVTLTMADGITCADGSPFTAADAADNLNYVGDPANQSEFLGVFYPAGATAAADADTVTLTLAAPAPFVLEGLAGLPMVCRSALDDRSVLAAGTAGTGPYELTEVVPSDHFTFTKREGYTWGPDGAGTDEKGMPDEVVVRIVSNPTTAANLLLSGELNAARIVGPDAERLDQQGLFAARVDVLLGEMWLNHAEGRPTADPAVRKALTQAVDLAELAKVITSDKGGPATSLASAPPAACPGDSVSGALPEYDVDAAKEALDEAGWTAGADGVRSKNGTPLVIVFLYETGALGAPGAAAAELASKAWTELGADVRTTPQDETAAVETVYGSGDWDVAWLQLNVSSPDQLVPFLSGTVVPEGNNFAHIDNPDYNAAVAEASAKVGAEGCDTWLEAEAHLFRNADIVPFANQELAVYGKGAEFELADVLQPTSIRMLSD</sequence>
<dbReference type="PANTHER" id="PTHR30290">
    <property type="entry name" value="PERIPLASMIC BINDING COMPONENT OF ABC TRANSPORTER"/>
    <property type="match status" value="1"/>
</dbReference>
<evidence type="ECO:0000313" key="6">
    <source>
        <dbReference type="EMBL" id="CAA9275195.1"/>
    </source>
</evidence>
<protein>
    <submittedName>
        <fullName evidence="6">Oligopeptide ABC transporter, periplasmic oligopeptide-binding protein OppA</fullName>
    </submittedName>
</protein>
<feature type="domain" description="Solute-binding protein family 5" evidence="5">
    <location>
        <begin position="117"/>
        <end position="476"/>
    </location>
</feature>
<dbReference type="AlphaFoldDB" id="A0A6J4JF83"/>
<dbReference type="InterPro" id="IPR039424">
    <property type="entry name" value="SBP_5"/>
</dbReference>
<dbReference type="Gene3D" id="3.40.190.10">
    <property type="entry name" value="Periplasmic binding protein-like II"/>
    <property type="match status" value="1"/>
</dbReference>
<dbReference type="EMBL" id="CADCTI010000278">
    <property type="protein sequence ID" value="CAA9275195.1"/>
    <property type="molecule type" value="Genomic_DNA"/>
</dbReference>
<dbReference type="CDD" id="cd00995">
    <property type="entry name" value="PBP2_NikA_DppA_OppA_like"/>
    <property type="match status" value="1"/>
</dbReference>